<dbReference type="InterPro" id="IPR000715">
    <property type="entry name" value="Glycosyl_transferase_4"/>
</dbReference>
<dbReference type="KEGG" id="lti:JW886_08425"/>
<dbReference type="AlphaFoldDB" id="A0AA45KHP4"/>
<dbReference type="GO" id="GO:0016780">
    <property type="term" value="F:phosphotransferase activity, for other substituted phosphate groups"/>
    <property type="evidence" value="ECO:0007669"/>
    <property type="project" value="InterPro"/>
</dbReference>
<sequence length="439" mass="47988">MVDTLKEIPFALKFLVVAIMTFGISVILTPVMTFVSKIIGAVDKPNERRVNKKPMPSAGGVVIFIAFAIATLLILPHIVHNQPLLHAGQPPAGGGPGTGPHPPQVQSYFDYIWPFVAGGAIVVCTGLIDDIKEISPKMKLLGLIVAASFIWFFTNARFDNLKIPFGGPLLIFPAWLSFIFTVFWILAITNAINLIDGLDGLASGVSIISLTTMGVVSYFFLPSPNVFLPITIFIVVAAIMGFFPYNYHPAIIYLGDTGALFLGFIIAVTSLQGLKNATAVAVLTPLLILGVPITDTVVAMIRRKLNRQSIATADKRHLHHRLMALGFTHRGAVLVIYGIAFIFAFISLLLQFSSRIGGILLIVACIFGLEIFIELVGILGENRQPVLKALKFVGNSSYRETVIHGQKAKDDVDSQESREEIDEPTQEFPVTRLRRRDKK</sequence>
<evidence type="ECO:0000256" key="8">
    <source>
        <dbReference type="SAM" id="MobiDB-lite"/>
    </source>
</evidence>
<feature type="transmembrane region" description="Helical" evidence="9">
    <location>
        <begin position="226"/>
        <end position="243"/>
    </location>
</feature>
<evidence type="ECO:0000256" key="9">
    <source>
        <dbReference type="SAM" id="Phobius"/>
    </source>
</evidence>
<feature type="region of interest" description="Disordered" evidence="8">
    <location>
        <begin position="404"/>
        <end position="439"/>
    </location>
</feature>
<dbReference type="RefSeq" id="WP_205871849.1">
    <property type="nucleotide sequence ID" value="NZ_CP070872.1"/>
</dbReference>
<evidence type="ECO:0000256" key="5">
    <source>
        <dbReference type="ARBA" id="ARBA00022989"/>
    </source>
</evidence>
<gene>
    <name evidence="10" type="ORF">JW886_08425</name>
</gene>
<dbReference type="EMBL" id="CP070872">
    <property type="protein sequence ID" value="QSE76476.1"/>
    <property type="molecule type" value="Genomic_DNA"/>
</dbReference>
<feature type="transmembrane region" description="Helical" evidence="9">
    <location>
        <begin position="277"/>
        <end position="301"/>
    </location>
</feature>
<dbReference type="GO" id="GO:0005886">
    <property type="term" value="C:plasma membrane"/>
    <property type="evidence" value="ECO:0007669"/>
    <property type="project" value="UniProtKB-SubCell"/>
</dbReference>
<evidence type="ECO:0000313" key="10">
    <source>
        <dbReference type="EMBL" id="QSE76476.1"/>
    </source>
</evidence>
<proteinExistence type="predicted"/>
<accession>A0AA45KHP4</accession>
<feature type="transmembrane region" description="Helical" evidence="9">
    <location>
        <begin position="250"/>
        <end position="271"/>
    </location>
</feature>
<comment type="cofactor">
    <cofactor evidence="7">
        <name>Mg(2+)</name>
        <dbReference type="ChEBI" id="CHEBI:18420"/>
    </cofactor>
</comment>
<feature type="transmembrane region" description="Helical" evidence="9">
    <location>
        <begin position="170"/>
        <end position="189"/>
    </location>
</feature>
<organism evidence="10 11">
    <name type="scientific">Lactococcus taiwanensis</name>
    <dbReference type="NCBI Taxonomy" id="1151742"/>
    <lineage>
        <taxon>Bacteria</taxon>
        <taxon>Bacillati</taxon>
        <taxon>Bacillota</taxon>
        <taxon>Bacilli</taxon>
        <taxon>Lactobacillales</taxon>
        <taxon>Streptococcaceae</taxon>
        <taxon>Lactococcus</taxon>
    </lineage>
</organism>
<feature type="transmembrane region" description="Helical" evidence="9">
    <location>
        <begin position="356"/>
        <end position="379"/>
    </location>
</feature>
<keyword evidence="3 10" id="KW-0808">Transferase</keyword>
<dbReference type="CDD" id="cd06853">
    <property type="entry name" value="GT_WecA_like"/>
    <property type="match status" value="1"/>
</dbReference>
<evidence type="ECO:0000256" key="4">
    <source>
        <dbReference type="ARBA" id="ARBA00022692"/>
    </source>
</evidence>
<evidence type="ECO:0000313" key="11">
    <source>
        <dbReference type="Proteomes" id="UP000663608"/>
    </source>
</evidence>
<feature type="compositionally biased region" description="Basic and acidic residues" evidence="8">
    <location>
        <begin position="407"/>
        <end position="418"/>
    </location>
</feature>
<dbReference type="Pfam" id="PF00953">
    <property type="entry name" value="Glycos_transf_4"/>
    <property type="match status" value="1"/>
</dbReference>
<evidence type="ECO:0000256" key="2">
    <source>
        <dbReference type="ARBA" id="ARBA00022475"/>
    </source>
</evidence>
<feature type="transmembrane region" description="Helical" evidence="9">
    <location>
        <begin position="12"/>
        <end position="35"/>
    </location>
</feature>
<feature type="binding site" evidence="7">
    <location>
        <position position="193"/>
    </location>
    <ligand>
        <name>Mg(2+)</name>
        <dbReference type="ChEBI" id="CHEBI:18420"/>
    </ligand>
</feature>
<dbReference type="InterPro" id="IPR018480">
    <property type="entry name" value="PNAcMuramoyl-5peptid_Trfase_CS"/>
</dbReference>
<dbReference type="GO" id="GO:0071555">
    <property type="term" value="P:cell wall organization"/>
    <property type="evidence" value="ECO:0007669"/>
    <property type="project" value="TreeGrafter"/>
</dbReference>
<feature type="transmembrane region" description="Helical" evidence="9">
    <location>
        <begin position="201"/>
        <end position="220"/>
    </location>
</feature>
<keyword evidence="2" id="KW-1003">Cell membrane</keyword>
<reference evidence="10 11" key="1">
    <citation type="submission" date="2021-02" db="EMBL/GenBank/DDBJ databases">
        <title>Complete genome sequence of Lactococcus lactis strain K_LL004.</title>
        <authorList>
            <person name="Kim H.B."/>
        </authorList>
    </citation>
    <scope>NUCLEOTIDE SEQUENCE [LARGE SCALE GENOMIC DNA]</scope>
    <source>
        <strain evidence="10 11">K_LL004</strain>
    </source>
</reference>
<dbReference type="PANTHER" id="PTHR22926">
    <property type="entry name" value="PHOSPHO-N-ACETYLMURAMOYL-PENTAPEPTIDE-TRANSFERASE"/>
    <property type="match status" value="1"/>
</dbReference>
<feature type="transmembrane region" description="Helical" evidence="9">
    <location>
        <begin position="322"/>
        <end position="350"/>
    </location>
</feature>
<feature type="transmembrane region" description="Helical" evidence="9">
    <location>
        <begin position="56"/>
        <end position="79"/>
    </location>
</feature>
<keyword evidence="6 9" id="KW-0472">Membrane</keyword>
<dbReference type="PANTHER" id="PTHR22926:SF3">
    <property type="entry name" value="UNDECAPRENYL-PHOSPHATE ALPHA-N-ACETYLGLUCOSAMINYL 1-PHOSPHATE TRANSFERASE"/>
    <property type="match status" value="1"/>
</dbReference>
<name>A0AA45KHP4_9LACT</name>
<evidence type="ECO:0000256" key="3">
    <source>
        <dbReference type="ARBA" id="ARBA00022679"/>
    </source>
</evidence>
<dbReference type="PROSITE" id="PS01348">
    <property type="entry name" value="MRAY_2"/>
    <property type="match status" value="1"/>
</dbReference>
<feature type="binding site" evidence="7">
    <location>
        <position position="256"/>
    </location>
    <ligand>
        <name>Mg(2+)</name>
        <dbReference type="ChEBI" id="CHEBI:18420"/>
    </ligand>
</feature>
<evidence type="ECO:0000256" key="7">
    <source>
        <dbReference type="PIRSR" id="PIRSR600715-1"/>
    </source>
</evidence>
<keyword evidence="5 9" id="KW-1133">Transmembrane helix</keyword>
<dbReference type="Proteomes" id="UP000663608">
    <property type="component" value="Chromosome"/>
</dbReference>
<feature type="transmembrane region" description="Helical" evidence="9">
    <location>
        <begin position="111"/>
        <end position="128"/>
    </location>
</feature>
<evidence type="ECO:0000256" key="6">
    <source>
        <dbReference type="ARBA" id="ARBA00023136"/>
    </source>
</evidence>
<keyword evidence="11" id="KW-1185">Reference proteome</keyword>
<comment type="subcellular location">
    <subcellularLocation>
        <location evidence="1">Cell membrane</location>
        <topology evidence="1">Multi-pass membrane protein</topology>
    </subcellularLocation>
</comment>
<protein>
    <submittedName>
        <fullName evidence="10">Undecaprenyl/decaprenyl-phosphate alpha-N-acetylglucosaminyl 1-phosphate transferase</fullName>
    </submittedName>
</protein>
<keyword evidence="7" id="KW-0460">Magnesium</keyword>
<dbReference type="GO" id="GO:0046872">
    <property type="term" value="F:metal ion binding"/>
    <property type="evidence" value="ECO:0007669"/>
    <property type="project" value="UniProtKB-KW"/>
</dbReference>
<keyword evidence="7" id="KW-0479">Metal-binding</keyword>
<evidence type="ECO:0000256" key="1">
    <source>
        <dbReference type="ARBA" id="ARBA00004651"/>
    </source>
</evidence>
<dbReference type="GO" id="GO:0044038">
    <property type="term" value="P:cell wall macromolecule biosynthetic process"/>
    <property type="evidence" value="ECO:0007669"/>
    <property type="project" value="TreeGrafter"/>
</dbReference>
<keyword evidence="4 9" id="KW-0812">Transmembrane</keyword>
<dbReference type="GO" id="GO:0009103">
    <property type="term" value="P:lipopolysaccharide biosynthetic process"/>
    <property type="evidence" value="ECO:0007669"/>
    <property type="project" value="TreeGrafter"/>
</dbReference>
<feature type="transmembrane region" description="Helical" evidence="9">
    <location>
        <begin position="140"/>
        <end position="158"/>
    </location>
</feature>